<dbReference type="OrthoDB" id="5319888at2"/>
<dbReference type="EMBL" id="RIAS01000017">
    <property type="protein sequence ID" value="KAA8786861.1"/>
    <property type="molecule type" value="Genomic_DNA"/>
</dbReference>
<dbReference type="GO" id="GO:0016747">
    <property type="term" value="F:acyltransferase activity, transferring groups other than amino-acyl groups"/>
    <property type="evidence" value="ECO:0007669"/>
    <property type="project" value="InterPro"/>
</dbReference>
<dbReference type="InterPro" id="IPR000182">
    <property type="entry name" value="GNAT_dom"/>
</dbReference>
<reference evidence="2 3" key="1">
    <citation type="journal article" date="2019" name="J. Ind. Microbiol. Biotechnol.">
        <title>Paenibacillus amylolyticus 27C64 has a diverse set of carbohydrate-active enzymes and complete pectin deconstruction system.</title>
        <authorList>
            <person name="Keggi C."/>
            <person name="Doran-Peterson J."/>
        </authorList>
    </citation>
    <scope>NUCLEOTIDE SEQUENCE [LARGE SCALE GENOMIC DNA]</scope>
    <source>
        <strain evidence="2 3">27C64</strain>
    </source>
</reference>
<accession>A0A5M9WZ21</accession>
<dbReference type="Proteomes" id="UP000323664">
    <property type="component" value="Unassembled WGS sequence"/>
</dbReference>
<dbReference type="AlphaFoldDB" id="A0A5M9WZ21"/>
<dbReference type="SUPFAM" id="SSF55729">
    <property type="entry name" value="Acyl-CoA N-acyltransferases (Nat)"/>
    <property type="match status" value="1"/>
</dbReference>
<proteinExistence type="predicted"/>
<feature type="domain" description="N-acetyltransferase" evidence="1">
    <location>
        <begin position="25"/>
        <end position="237"/>
    </location>
</feature>
<organism evidence="2 3">
    <name type="scientific">Paenibacillus amylolyticus</name>
    <dbReference type="NCBI Taxonomy" id="1451"/>
    <lineage>
        <taxon>Bacteria</taxon>
        <taxon>Bacillati</taxon>
        <taxon>Bacillota</taxon>
        <taxon>Bacilli</taxon>
        <taxon>Bacillales</taxon>
        <taxon>Paenibacillaceae</taxon>
        <taxon>Paenibacillus</taxon>
    </lineage>
</organism>
<dbReference type="PANTHER" id="PTHR43617">
    <property type="entry name" value="L-AMINO ACID N-ACETYLTRANSFERASE"/>
    <property type="match status" value="1"/>
</dbReference>
<evidence type="ECO:0000313" key="3">
    <source>
        <dbReference type="Proteomes" id="UP000323664"/>
    </source>
</evidence>
<sequence length="237" mass="27521">MSHLFNTYFNKTNLMNSKLNQTNLIRIEPITLKQYPAAAKIMAYGFGHKFQKLFSVSTTDMAFVFEQLLLYSPHQTGSLRFVALENDVLVGTMALKWKGSEVIQKANNPRLNWWSMRSHIGCWKLLRIMAGIHLLKHEPEVGECYIEDITVDPHSQGKGVGRQLLAYAEQYMFQTAQLSYLSLHVARHNQKAVRMYERYHFRKQSSTNSLLTAMFLGENEWNYMTRRGDNNIETPHV</sequence>
<keyword evidence="2" id="KW-0808">Transferase</keyword>
<gene>
    <name evidence="2" type="ORF">EC604_23815</name>
</gene>
<dbReference type="CDD" id="cd04301">
    <property type="entry name" value="NAT_SF"/>
    <property type="match status" value="1"/>
</dbReference>
<name>A0A5M9WZ21_PAEAM</name>
<evidence type="ECO:0000259" key="1">
    <source>
        <dbReference type="PROSITE" id="PS51186"/>
    </source>
</evidence>
<dbReference type="InterPro" id="IPR050276">
    <property type="entry name" value="MshD_Acetyltransferase"/>
</dbReference>
<comment type="caution">
    <text evidence="2">The sequence shown here is derived from an EMBL/GenBank/DDBJ whole genome shotgun (WGS) entry which is preliminary data.</text>
</comment>
<protein>
    <submittedName>
        <fullName evidence="2">GNAT family N-acetyltransferase</fullName>
    </submittedName>
</protein>
<dbReference type="PANTHER" id="PTHR43617:SF34">
    <property type="entry name" value="PUTATIVE-RELATED"/>
    <property type="match status" value="1"/>
</dbReference>
<dbReference type="Pfam" id="PF00583">
    <property type="entry name" value="Acetyltransf_1"/>
    <property type="match status" value="1"/>
</dbReference>
<evidence type="ECO:0000313" key="2">
    <source>
        <dbReference type="EMBL" id="KAA8786861.1"/>
    </source>
</evidence>
<dbReference type="Gene3D" id="3.40.630.30">
    <property type="match status" value="1"/>
</dbReference>
<dbReference type="InterPro" id="IPR016181">
    <property type="entry name" value="Acyl_CoA_acyltransferase"/>
</dbReference>
<dbReference type="PROSITE" id="PS51186">
    <property type="entry name" value="GNAT"/>
    <property type="match status" value="1"/>
</dbReference>